<organism evidence="1">
    <name type="scientific">Oryza barthii</name>
    <dbReference type="NCBI Taxonomy" id="65489"/>
    <lineage>
        <taxon>Eukaryota</taxon>
        <taxon>Viridiplantae</taxon>
        <taxon>Streptophyta</taxon>
        <taxon>Embryophyta</taxon>
        <taxon>Tracheophyta</taxon>
        <taxon>Spermatophyta</taxon>
        <taxon>Magnoliopsida</taxon>
        <taxon>Liliopsida</taxon>
        <taxon>Poales</taxon>
        <taxon>Poaceae</taxon>
        <taxon>BOP clade</taxon>
        <taxon>Oryzoideae</taxon>
        <taxon>Oryzeae</taxon>
        <taxon>Oryzinae</taxon>
        <taxon>Oryza</taxon>
    </lineage>
</organism>
<protein>
    <recommendedName>
        <fullName evidence="3">Reverse transcriptase zinc-binding domain-containing protein</fullName>
    </recommendedName>
</protein>
<reference evidence="1" key="2">
    <citation type="submission" date="2015-03" db="UniProtKB">
        <authorList>
            <consortium name="EnsemblPlants"/>
        </authorList>
    </citation>
    <scope>IDENTIFICATION</scope>
</reference>
<evidence type="ECO:0000313" key="1">
    <source>
        <dbReference type="EnsemblPlants" id="OBART02G29550.1"/>
    </source>
</evidence>
<dbReference type="Gramene" id="OBART02G29550.1">
    <property type="protein sequence ID" value="OBART02G29550.1"/>
    <property type="gene ID" value="OBART02G29550"/>
</dbReference>
<evidence type="ECO:0008006" key="3">
    <source>
        <dbReference type="Google" id="ProtNLM"/>
    </source>
</evidence>
<dbReference type="EnsemblPlants" id="OBART02G29550.1">
    <property type="protein sequence ID" value="OBART02G29550.1"/>
    <property type="gene ID" value="OBART02G29550"/>
</dbReference>
<reference evidence="1" key="1">
    <citation type="journal article" date="2009" name="Rice">
        <title>De Novo Next Generation Sequencing of Plant Genomes.</title>
        <authorList>
            <person name="Rounsley S."/>
            <person name="Marri P.R."/>
            <person name="Yu Y."/>
            <person name="He R."/>
            <person name="Sisneros N."/>
            <person name="Goicoechea J.L."/>
            <person name="Lee S.J."/>
            <person name="Angelova A."/>
            <person name="Kudrna D."/>
            <person name="Luo M."/>
            <person name="Affourtit J."/>
            <person name="Desany B."/>
            <person name="Knight J."/>
            <person name="Niazi F."/>
            <person name="Egholm M."/>
            <person name="Wing R.A."/>
        </authorList>
    </citation>
    <scope>NUCLEOTIDE SEQUENCE [LARGE SCALE GENOMIC DNA]</scope>
    <source>
        <strain evidence="1">cv. IRGC 105608</strain>
    </source>
</reference>
<dbReference type="AlphaFoldDB" id="A0A0D3F9H3"/>
<evidence type="ECO:0000313" key="2">
    <source>
        <dbReference type="Proteomes" id="UP000026960"/>
    </source>
</evidence>
<accession>A0A0D3F9H3</accession>
<proteinExistence type="predicted"/>
<dbReference type="HOGENOM" id="CLU_132442_1_0_1"/>
<name>A0A0D3F9H3_9ORYZ</name>
<dbReference type="eggNOG" id="ENOG502R1U2">
    <property type="taxonomic scope" value="Eukaryota"/>
</dbReference>
<sequence length="131" mass="15197">MNLFTGIARCNVGDGVSCSFWYDVWQDGPPLSFMMPRLFSFVLSPNSFVKQSLSAPLEDNFYLPLSQEALQEFQHMFFQCPFSISYWNSLGISWNSTLSFKKKILYSKLQLLEYYVLHVKPMNAHPTPPEH</sequence>
<dbReference type="PaxDb" id="65489-OBART02G29550.1"/>
<dbReference type="Proteomes" id="UP000026960">
    <property type="component" value="Chromosome 2"/>
</dbReference>
<keyword evidence="2" id="KW-1185">Reference proteome</keyword>